<feature type="region of interest" description="Disordered" evidence="1">
    <location>
        <begin position="1"/>
        <end position="93"/>
    </location>
</feature>
<protein>
    <submittedName>
        <fullName evidence="2">Uncharacterized protein</fullName>
    </submittedName>
</protein>
<organism evidence="2 3">
    <name type="scientific">Nocardioides panacisoli</name>
    <dbReference type="NCBI Taxonomy" id="627624"/>
    <lineage>
        <taxon>Bacteria</taxon>
        <taxon>Bacillati</taxon>
        <taxon>Actinomycetota</taxon>
        <taxon>Actinomycetes</taxon>
        <taxon>Propionibacteriales</taxon>
        <taxon>Nocardioidaceae</taxon>
        <taxon>Nocardioides</taxon>
    </lineage>
</organism>
<name>A0ABP7IY47_9ACTN</name>
<proteinExistence type="predicted"/>
<comment type="caution">
    <text evidence="2">The sequence shown here is derived from an EMBL/GenBank/DDBJ whole genome shotgun (WGS) entry which is preliminary data.</text>
</comment>
<keyword evidence="3" id="KW-1185">Reference proteome</keyword>
<gene>
    <name evidence="2" type="ORF">GCM10022242_33080</name>
</gene>
<evidence type="ECO:0000313" key="3">
    <source>
        <dbReference type="Proteomes" id="UP001501821"/>
    </source>
</evidence>
<dbReference type="Proteomes" id="UP001501821">
    <property type="component" value="Unassembled WGS sequence"/>
</dbReference>
<dbReference type="EMBL" id="BAABAH010000014">
    <property type="protein sequence ID" value="GAA3829095.1"/>
    <property type="molecule type" value="Genomic_DNA"/>
</dbReference>
<reference evidence="3" key="1">
    <citation type="journal article" date="2019" name="Int. J. Syst. Evol. Microbiol.">
        <title>The Global Catalogue of Microorganisms (GCM) 10K type strain sequencing project: providing services to taxonomists for standard genome sequencing and annotation.</title>
        <authorList>
            <consortium name="The Broad Institute Genomics Platform"/>
            <consortium name="The Broad Institute Genome Sequencing Center for Infectious Disease"/>
            <person name="Wu L."/>
            <person name="Ma J."/>
        </authorList>
    </citation>
    <scope>NUCLEOTIDE SEQUENCE [LARGE SCALE GENOMIC DNA]</scope>
    <source>
        <strain evidence="3">JCM 16953</strain>
    </source>
</reference>
<accession>A0ABP7IY47</accession>
<evidence type="ECO:0000313" key="2">
    <source>
        <dbReference type="EMBL" id="GAA3829095.1"/>
    </source>
</evidence>
<sequence length="114" mass="12304">MRLVPLRDLSRRRSAGGLARPEHDLVEDDDAGGEEKRDRRPDDQTIERRCPALATRGADIRTGHALSPTDVRVVRQGPRTYGRSTAVAPGQRTANLSIADLHLSGSGANSPTSP</sequence>
<feature type="compositionally biased region" description="Basic and acidic residues" evidence="1">
    <location>
        <begin position="33"/>
        <end position="50"/>
    </location>
</feature>
<evidence type="ECO:0000256" key="1">
    <source>
        <dbReference type="SAM" id="MobiDB-lite"/>
    </source>
</evidence>